<dbReference type="Proteomes" id="UP000203464">
    <property type="component" value="Unassembled WGS sequence"/>
</dbReference>
<evidence type="ECO:0000313" key="2">
    <source>
        <dbReference type="Proteomes" id="UP000203464"/>
    </source>
</evidence>
<dbReference type="AlphaFoldDB" id="A0A238KA63"/>
<dbReference type="OrthoDB" id="9151061at2"/>
<dbReference type="EMBL" id="FXYD01000003">
    <property type="protein sequence ID" value="SMX39397.1"/>
    <property type="molecule type" value="Genomic_DNA"/>
</dbReference>
<dbReference type="RefSeq" id="WP_143849597.1">
    <property type="nucleotide sequence ID" value="NZ_FXYD01000003.1"/>
</dbReference>
<organism evidence="1 2">
    <name type="scientific">Octadecabacter ascidiaceicola</name>
    <dbReference type="NCBI Taxonomy" id="1655543"/>
    <lineage>
        <taxon>Bacteria</taxon>
        <taxon>Pseudomonadati</taxon>
        <taxon>Pseudomonadota</taxon>
        <taxon>Alphaproteobacteria</taxon>
        <taxon>Rhodobacterales</taxon>
        <taxon>Roseobacteraceae</taxon>
        <taxon>Octadecabacter</taxon>
    </lineage>
</organism>
<accession>A0A238KA63</accession>
<reference evidence="2" key="1">
    <citation type="submission" date="2017-05" db="EMBL/GenBank/DDBJ databases">
        <authorList>
            <person name="Rodrigo-Torres L."/>
            <person name="Arahal R. D."/>
            <person name="Lucena T."/>
        </authorList>
    </citation>
    <scope>NUCLEOTIDE SEQUENCE [LARGE SCALE GENOMIC DNA]</scope>
    <source>
        <strain evidence="2">CECT 8868</strain>
    </source>
</reference>
<evidence type="ECO:0000313" key="1">
    <source>
        <dbReference type="EMBL" id="SMX39397.1"/>
    </source>
</evidence>
<keyword evidence="2" id="KW-1185">Reference proteome</keyword>
<name>A0A238KA63_9RHOB</name>
<proteinExistence type="predicted"/>
<protein>
    <submittedName>
        <fullName evidence="1">Uncharacterized protein</fullName>
    </submittedName>
</protein>
<sequence length="234" mass="26584">MISDRFEDFSQSLRIFIEQKCRYRELFLVDADEAIGNVELACKSMLDTFASLYDATRAQDGVNFDFYGNPLCCAVLAYRNAKHHNKANGIRSAHRHARQNGRQDYLLVDFPAGEGEEGGGFIDHYISWSDFCILLDMPSRDSRLRAGSRELIRDRISADVFEGFAAQEGVEHSRVFINMIPIIIGSGSEFIEELKPHIQAQTIEAKHFVFHFEKVETANFAQPQFTELTSSIFG</sequence>
<gene>
    <name evidence="1" type="ORF">OCA8868_01957</name>
</gene>